<organism evidence="7 8">
    <name type="scientific">Elysia chlorotica</name>
    <name type="common">Eastern emerald elysia</name>
    <name type="synonym">Sea slug</name>
    <dbReference type="NCBI Taxonomy" id="188477"/>
    <lineage>
        <taxon>Eukaryota</taxon>
        <taxon>Metazoa</taxon>
        <taxon>Spiralia</taxon>
        <taxon>Lophotrochozoa</taxon>
        <taxon>Mollusca</taxon>
        <taxon>Gastropoda</taxon>
        <taxon>Heterobranchia</taxon>
        <taxon>Euthyneura</taxon>
        <taxon>Panpulmonata</taxon>
        <taxon>Sacoglossa</taxon>
        <taxon>Placobranchoidea</taxon>
        <taxon>Plakobranchidae</taxon>
        <taxon>Elysia</taxon>
    </lineage>
</organism>
<dbReference type="Gene3D" id="2.170.140.10">
    <property type="entry name" value="Chitin binding domain"/>
    <property type="match status" value="1"/>
</dbReference>
<dbReference type="Proteomes" id="UP000271974">
    <property type="component" value="Unassembled WGS sequence"/>
</dbReference>
<evidence type="ECO:0000313" key="7">
    <source>
        <dbReference type="EMBL" id="RUS79054.1"/>
    </source>
</evidence>
<dbReference type="Pfam" id="PF01607">
    <property type="entry name" value="CBM_14"/>
    <property type="match status" value="1"/>
</dbReference>
<dbReference type="GO" id="GO:0005576">
    <property type="term" value="C:extracellular region"/>
    <property type="evidence" value="ECO:0007669"/>
    <property type="project" value="InterPro"/>
</dbReference>
<evidence type="ECO:0000256" key="4">
    <source>
        <dbReference type="ARBA" id="ARBA00023157"/>
    </source>
</evidence>
<accession>A0A433TCB3</accession>
<feature type="non-terminal residue" evidence="7">
    <location>
        <position position="1"/>
    </location>
</feature>
<keyword evidence="1" id="KW-0147">Chitin-binding</keyword>
<evidence type="ECO:0000256" key="3">
    <source>
        <dbReference type="ARBA" id="ARBA00022737"/>
    </source>
</evidence>
<keyword evidence="3" id="KW-0677">Repeat</keyword>
<dbReference type="GO" id="GO:0008061">
    <property type="term" value="F:chitin binding"/>
    <property type="evidence" value="ECO:0007669"/>
    <property type="project" value="UniProtKB-KW"/>
</dbReference>
<proteinExistence type="predicted"/>
<dbReference type="EMBL" id="RQTK01000474">
    <property type="protein sequence ID" value="RUS79054.1"/>
    <property type="molecule type" value="Genomic_DNA"/>
</dbReference>
<dbReference type="InterPro" id="IPR051940">
    <property type="entry name" value="Chitin_bind-dev_reg"/>
</dbReference>
<dbReference type="PANTHER" id="PTHR23301:SF0">
    <property type="entry name" value="CHITIN-BINDING TYPE-2 DOMAIN-CONTAINING PROTEIN-RELATED"/>
    <property type="match status" value="1"/>
</dbReference>
<dbReference type="AlphaFoldDB" id="A0A433TCB3"/>
<evidence type="ECO:0000259" key="6">
    <source>
        <dbReference type="PROSITE" id="PS50940"/>
    </source>
</evidence>
<evidence type="ECO:0000256" key="5">
    <source>
        <dbReference type="ARBA" id="ARBA00023180"/>
    </source>
</evidence>
<dbReference type="InterPro" id="IPR036508">
    <property type="entry name" value="Chitin-bd_dom_sf"/>
</dbReference>
<feature type="domain" description="Chitin-binding type-2" evidence="6">
    <location>
        <begin position="93"/>
        <end position="146"/>
    </location>
</feature>
<dbReference type="PROSITE" id="PS50940">
    <property type="entry name" value="CHIT_BIND_II"/>
    <property type="match status" value="1"/>
</dbReference>
<keyword evidence="8" id="KW-1185">Reference proteome</keyword>
<keyword evidence="5" id="KW-0325">Glycoprotein</keyword>
<name>A0A433TCB3_ELYCH</name>
<keyword evidence="2" id="KW-0732">Signal</keyword>
<dbReference type="InterPro" id="IPR002557">
    <property type="entry name" value="Chitin-bd_dom"/>
</dbReference>
<evidence type="ECO:0000313" key="8">
    <source>
        <dbReference type="Proteomes" id="UP000271974"/>
    </source>
</evidence>
<dbReference type="SMART" id="SM00494">
    <property type="entry name" value="ChtBD2"/>
    <property type="match status" value="1"/>
</dbReference>
<keyword evidence="4" id="KW-1015">Disulfide bond</keyword>
<dbReference type="SUPFAM" id="SSF57625">
    <property type="entry name" value="Invertebrate chitin-binding proteins"/>
    <property type="match status" value="1"/>
</dbReference>
<protein>
    <recommendedName>
        <fullName evidence="6">Chitin-binding type-2 domain-containing protein</fullName>
    </recommendedName>
</protein>
<gene>
    <name evidence="7" type="ORF">EGW08_013180</name>
</gene>
<evidence type="ECO:0000256" key="2">
    <source>
        <dbReference type="ARBA" id="ARBA00022729"/>
    </source>
</evidence>
<dbReference type="OrthoDB" id="6162453at2759"/>
<evidence type="ECO:0000256" key="1">
    <source>
        <dbReference type="ARBA" id="ARBA00022669"/>
    </source>
</evidence>
<sequence length="146" mass="15998">KGDHSDALLKGDYPDQLLKGDQSDALLKGDYSYPLLKGDHSDALLKGDYPDADSIKQLLRADGKGGWSFLRNSVTPAPIPGASLVTSSLSAGDFSCPSTFGIYRDPDNCRMFFQCVWFVAFHHVCGQGTAWNSYDRICDWPVRASC</sequence>
<comment type="caution">
    <text evidence="7">The sequence shown here is derived from an EMBL/GenBank/DDBJ whole genome shotgun (WGS) entry which is preliminary data.</text>
</comment>
<dbReference type="PANTHER" id="PTHR23301">
    <property type="entry name" value="CHITIN BINDING PERITROPHIN-A"/>
    <property type="match status" value="1"/>
</dbReference>
<reference evidence="7 8" key="1">
    <citation type="submission" date="2019-01" db="EMBL/GenBank/DDBJ databases">
        <title>A draft genome assembly of the solar-powered sea slug Elysia chlorotica.</title>
        <authorList>
            <person name="Cai H."/>
            <person name="Li Q."/>
            <person name="Fang X."/>
            <person name="Li J."/>
            <person name="Curtis N.E."/>
            <person name="Altenburger A."/>
            <person name="Shibata T."/>
            <person name="Feng M."/>
            <person name="Maeda T."/>
            <person name="Schwartz J.A."/>
            <person name="Shigenobu S."/>
            <person name="Lundholm N."/>
            <person name="Nishiyama T."/>
            <person name="Yang H."/>
            <person name="Hasebe M."/>
            <person name="Li S."/>
            <person name="Pierce S.K."/>
            <person name="Wang J."/>
        </authorList>
    </citation>
    <scope>NUCLEOTIDE SEQUENCE [LARGE SCALE GENOMIC DNA]</scope>
    <source>
        <strain evidence="7">EC2010</strain>
        <tissue evidence="7">Whole organism of an adult</tissue>
    </source>
</reference>